<evidence type="ECO:0000313" key="3">
    <source>
        <dbReference type="Proteomes" id="UP000285768"/>
    </source>
</evidence>
<dbReference type="InterPro" id="IPR027860">
    <property type="entry name" value="DUF4429"/>
</dbReference>
<gene>
    <name evidence="2" type="ORF">Leucomu_03650</name>
</gene>
<dbReference type="Pfam" id="PF14472">
    <property type="entry name" value="DUF4429"/>
    <property type="match status" value="1"/>
</dbReference>
<evidence type="ECO:0000313" key="2">
    <source>
        <dbReference type="EMBL" id="QAB17137.1"/>
    </source>
</evidence>
<evidence type="ECO:0000259" key="1">
    <source>
        <dbReference type="Pfam" id="PF14472"/>
    </source>
</evidence>
<sequence>MTALRADGFGGQIEVDGTTVKIHRAGWRSIGEPRQFDLADVSRIDFRPASSIANGYLRFSVPGEETEKPLDDPNHVRFTRKESSVFASLHAELDARLQERGELDPGRESAMREAAAQKTAADEARSAVQHRATVEKYQRKLAVAQYDGHLVRKGHYSNLGALGIGVKRSIAGATAEFESGAEKTRPTLTRIGAGALLAGPVGAVAGGMFKKDRTKGYVTIVFADGATVIIDGPAKDEKKMREFAARINQIAQLEKRWAAEPATADDPQL</sequence>
<keyword evidence="3" id="KW-1185">Reference proteome</keyword>
<accession>A0ABX5QDJ7</accession>
<dbReference type="RefSeq" id="WP_128386386.1">
    <property type="nucleotide sequence ID" value="NZ_CP035037.1"/>
</dbReference>
<dbReference type="Proteomes" id="UP000285768">
    <property type="component" value="Chromosome"/>
</dbReference>
<feature type="domain" description="DUF4429" evidence="1">
    <location>
        <begin position="14"/>
        <end position="92"/>
    </location>
</feature>
<protein>
    <submittedName>
        <fullName evidence="2">DUF4429 domain-containing protein</fullName>
    </submittedName>
</protein>
<proteinExistence type="predicted"/>
<dbReference type="EMBL" id="CP035037">
    <property type="protein sequence ID" value="QAB17137.1"/>
    <property type="molecule type" value="Genomic_DNA"/>
</dbReference>
<organism evidence="2 3">
    <name type="scientific">Leucobacter muris</name>
    <dbReference type="NCBI Taxonomy" id="1935379"/>
    <lineage>
        <taxon>Bacteria</taxon>
        <taxon>Bacillati</taxon>
        <taxon>Actinomycetota</taxon>
        <taxon>Actinomycetes</taxon>
        <taxon>Micrococcales</taxon>
        <taxon>Microbacteriaceae</taxon>
        <taxon>Leucobacter</taxon>
    </lineage>
</organism>
<name>A0ABX5QDJ7_9MICO</name>
<reference evidence="2 3" key="1">
    <citation type="submission" date="2019-01" db="EMBL/GenBank/DDBJ databases">
        <title>Leucobacter muris sp. nov. isolated from the nose of a laboratory mouse.</title>
        <authorList>
            <person name="Benga L."/>
            <person name="Sproeer C."/>
            <person name="Schumann P."/>
            <person name="Verbarg S."/>
            <person name="Bunk B."/>
            <person name="Engelhardt E."/>
            <person name="Benten P.M."/>
            <person name="Sager M."/>
        </authorList>
    </citation>
    <scope>NUCLEOTIDE SEQUENCE [LARGE SCALE GENOMIC DNA]</scope>
    <source>
        <strain evidence="2 3">DSM 101948</strain>
    </source>
</reference>